<dbReference type="EMBL" id="JACHJV010000001">
    <property type="protein sequence ID" value="MBB4923012.1"/>
    <property type="molecule type" value="Genomic_DNA"/>
</dbReference>
<keyword evidence="2" id="KW-0472">Membrane</keyword>
<dbReference type="Proteomes" id="UP000540506">
    <property type="component" value="Unassembled WGS sequence"/>
</dbReference>
<feature type="transmembrane region" description="Helical" evidence="2">
    <location>
        <begin position="75"/>
        <end position="93"/>
    </location>
</feature>
<accession>A0A7W7R046</accession>
<comment type="caution">
    <text evidence="3">The sequence shown here is derived from an EMBL/GenBank/DDBJ whole genome shotgun (WGS) entry which is preliminary data.</text>
</comment>
<keyword evidence="2" id="KW-1133">Transmembrane helix</keyword>
<feature type="compositionally biased region" description="Low complexity" evidence="1">
    <location>
        <begin position="140"/>
        <end position="154"/>
    </location>
</feature>
<organism evidence="3 4">
    <name type="scientific">Kitasatospora kifunensis</name>
    <name type="common">Streptomyces kifunensis</name>
    <dbReference type="NCBI Taxonomy" id="58351"/>
    <lineage>
        <taxon>Bacteria</taxon>
        <taxon>Bacillati</taxon>
        <taxon>Actinomycetota</taxon>
        <taxon>Actinomycetes</taxon>
        <taxon>Kitasatosporales</taxon>
        <taxon>Streptomycetaceae</taxon>
        <taxon>Kitasatospora</taxon>
    </lineage>
</organism>
<keyword evidence="2" id="KW-0812">Transmembrane</keyword>
<name>A0A7W7R046_KITKI</name>
<feature type="compositionally biased region" description="Low complexity" evidence="1">
    <location>
        <begin position="161"/>
        <end position="178"/>
    </location>
</feature>
<sequence>MLLLISSFLPYFSIDCPQYVPSASCSSSVWNSDLFPILPSVYLLGIAAAALVLLQRFQGEAAKTRQILGLRLDQWGVSFSVVALWTALWSLGAGSNHSWGAYLGVISVLVLAGAAVAGPLVPALQAPLLSDKPAAPQGYQPAVGGYPGAPQGYQQPGGYGFPAPGAGQPVPGQQVPGQSFGGQQFGGQPQQPGGYGFPAPEAGQQGLGQPAPGQQGPGHQGAGQPGQEFGYGQPAAGAQPVPGAAAQGQPQDAAAFAHAAAPAPAAAAQAAPAAAEPAPAVQAQAPAPAPAAEFAPFWFAVPEPRQLAPKDGPAGAPVGELLPGTWYLAVDQRGTALVAQLQDGTQGVLTDVSGIQRG</sequence>
<evidence type="ECO:0000256" key="1">
    <source>
        <dbReference type="SAM" id="MobiDB-lite"/>
    </source>
</evidence>
<dbReference type="AlphaFoldDB" id="A0A7W7R046"/>
<feature type="compositionally biased region" description="Low complexity" evidence="1">
    <location>
        <begin position="186"/>
        <end position="214"/>
    </location>
</feature>
<proteinExistence type="predicted"/>
<feature type="transmembrane region" description="Helical" evidence="2">
    <location>
        <begin position="99"/>
        <end position="121"/>
    </location>
</feature>
<feature type="transmembrane region" description="Helical" evidence="2">
    <location>
        <begin position="35"/>
        <end position="54"/>
    </location>
</feature>
<gene>
    <name evidence="3" type="ORF">FHR34_002005</name>
</gene>
<feature type="compositionally biased region" description="Gly residues" evidence="1">
    <location>
        <begin position="215"/>
        <end position="224"/>
    </location>
</feature>
<feature type="compositionally biased region" description="Low complexity" evidence="1">
    <location>
        <begin position="232"/>
        <end position="258"/>
    </location>
</feature>
<protein>
    <submittedName>
        <fullName evidence="3">Uncharacterized protein</fullName>
    </submittedName>
</protein>
<feature type="region of interest" description="Disordered" evidence="1">
    <location>
        <begin position="140"/>
        <end position="258"/>
    </location>
</feature>
<evidence type="ECO:0000313" key="3">
    <source>
        <dbReference type="EMBL" id="MBB4923012.1"/>
    </source>
</evidence>
<reference evidence="3 4" key="1">
    <citation type="submission" date="2020-08" db="EMBL/GenBank/DDBJ databases">
        <title>Sequencing the genomes of 1000 actinobacteria strains.</title>
        <authorList>
            <person name="Klenk H.-P."/>
        </authorList>
    </citation>
    <scope>NUCLEOTIDE SEQUENCE [LARGE SCALE GENOMIC DNA]</scope>
    <source>
        <strain evidence="3 4">DSM 41654</strain>
    </source>
</reference>
<keyword evidence="4" id="KW-1185">Reference proteome</keyword>
<evidence type="ECO:0000313" key="4">
    <source>
        <dbReference type="Proteomes" id="UP000540506"/>
    </source>
</evidence>
<dbReference type="RefSeq" id="WP_184935088.1">
    <property type="nucleotide sequence ID" value="NZ_JACHJV010000001.1"/>
</dbReference>
<evidence type="ECO:0000256" key="2">
    <source>
        <dbReference type="SAM" id="Phobius"/>
    </source>
</evidence>